<sequence length="834" mass="89410">MSRASSGSMAFIITSTRTKAILLLCLALFNASPAKSRSNSTSRSVQDSNEKVFNVLDYGAKMGDKEVRTEDGEDGNRGAFVHAFQAACQHPGKARLIIPRGTFVVGPVTFMGPCKNTAPLSVHIQATIKASTDISLYPGEGEEWINFNGINGLIVTGTGTLDGQGPAAWKYRDSGKSNDDPGQRLPANILFFNVQNAIIRGITSLNSKGFHYFITQCQNIRLAKIRITAPADSPNTDGIHISQSNSVNISKSVIGTGDDCVGMIQGSNNVTIKKVTCGPGHGISVGSLGRYENEADVQGIIVKDCTLLGTDNGLRIKTNVGKTPSQARSMVFQNILMRNVRNPIIIDQFYESEHKDSIIKISDIRFINITGTSVSEVAVDLACSKQTPCTDVHLSNINLRYSGNQSNVPFSSSCLNAQVGTVVVRAKCRKCSSAHKSKSRPVPPPRPPPPHSPEKNYPEAIFHVTEYGAVADGETDSTSAFLRAWEAACDHAGSSTFYIPEGKFLVGPITFSGPCRNNQPPDVQIRGTLLAVPDLSAYPADDWIVFNNLHGFNLIGEHDEATLDGQGGLDAWKQESCVQSANCDRLITSVKFNNVSNGTISDISVTNSKAFHISFNNCDRMDMNNVNIKAPGDSPNTDGIHVHESTNINIVSAAIGVGDDCVSIGPGSINISVSDIRCGPGHGISVGSLGKYQNEADVVGVVIRNSIISNTQNGVRVKTWPGSPASVASNFTFEDIVMINVSNPIIIDQEYCPSGSCEEYGPSKVKISNMYFKNITGTYNTPTGVSLLCSSGVPCENIHLADINMQFIKRETPGQGHFSVKGVVHGLEILTSSF</sequence>
<keyword evidence="2" id="KW-1185">Reference proteome</keyword>
<gene>
    <name evidence="1" type="ORF">Pint_24453</name>
</gene>
<name>A0ACC0YET2_9ROSI</name>
<reference evidence="2" key="1">
    <citation type="journal article" date="2023" name="G3 (Bethesda)">
        <title>Genome assembly and association tests identify interacting loci associated with vigor, precocity, and sex in interspecific pistachio rootstocks.</title>
        <authorList>
            <person name="Palmer W."/>
            <person name="Jacygrad E."/>
            <person name="Sagayaradj S."/>
            <person name="Cavanaugh K."/>
            <person name="Han R."/>
            <person name="Bertier L."/>
            <person name="Beede B."/>
            <person name="Kafkas S."/>
            <person name="Golino D."/>
            <person name="Preece J."/>
            <person name="Michelmore R."/>
        </authorList>
    </citation>
    <scope>NUCLEOTIDE SEQUENCE [LARGE SCALE GENOMIC DNA]</scope>
</reference>
<accession>A0ACC0YET2</accession>
<organism evidence="1 2">
    <name type="scientific">Pistacia integerrima</name>
    <dbReference type="NCBI Taxonomy" id="434235"/>
    <lineage>
        <taxon>Eukaryota</taxon>
        <taxon>Viridiplantae</taxon>
        <taxon>Streptophyta</taxon>
        <taxon>Embryophyta</taxon>
        <taxon>Tracheophyta</taxon>
        <taxon>Spermatophyta</taxon>
        <taxon>Magnoliopsida</taxon>
        <taxon>eudicotyledons</taxon>
        <taxon>Gunneridae</taxon>
        <taxon>Pentapetalae</taxon>
        <taxon>rosids</taxon>
        <taxon>malvids</taxon>
        <taxon>Sapindales</taxon>
        <taxon>Anacardiaceae</taxon>
        <taxon>Pistacia</taxon>
    </lineage>
</organism>
<protein>
    <submittedName>
        <fullName evidence="1">Uncharacterized protein</fullName>
    </submittedName>
</protein>
<dbReference type="EMBL" id="CM047742">
    <property type="protein sequence ID" value="KAJ0034721.1"/>
    <property type="molecule type" value="Genomic_DNA"/>
</dbReference>
<proteinExistence type="predicted"/>
<evidence type="ECO:0000313" key="2">
    <source>
        <dbReference type="Proteomes" id="UP001163603"/>
    </source>
</evidence>
<dbReference type="Proteomes" id="UP001163603">
    <property type="component" value="Chromosome 7"/>
</dbReference>
<evidence type="ECO:0000313" key="1">
    <source>
        <dbReference type="EMBL" id="KAJ0034721.1"/>
    </source>
</evidence>
<comment type="caution">
    <text evidence="1">The sequence shown here is derived from an EMBL/GenBank/DDBJ whole genome shotgun (WGS) entry which is preliminary data.</text>
</comment>